<protein>
    <submittedName>
        <fullName evidence="2">Uncharacterized protein</fullName>
    </submittedName>
</protein>
<dbReference type="EMBL" id="CP029210">
    <property type="protein sequence ID" value="AWI53198.1"/>
    <property type="molecule type" value="Genomic_DNA"/>
</dbReference>
<evidence type="ECO:0000313" key="2">
    <source>
        <dbReference type="EMBL" id="AWI53198.1"/>
    </source>
</evidence>
<dbReference type="OrthoDB" id="8613575at2"/>
<accession>A0A2U8FQS8</accession>
<feature type="region of interest" description="Disordered" evidence="1">
    <location>
        <begin position="22"/>
        <end position="56"/>
    </location>
</feature>
<feature type="compositionally biased region" description="Gly residues" evidence="1">
    <location>
        <begin position="31"/>
        <end position="40"/>
    </location>
</feature>
<name>A0A2U8FQS8_9BURK</name>
<reference evidence="2 3" key="1">
    <citation type="submission" date="2018-05" db="EMBL/GenBank/DDBJ databases">
        <title>complete genome sequence of Aquabacterium olei NBRC 110486.</title>
        <authorList>
            <person name="Tang B."/>
            <person name="Chang J."/>
            <person name="Zhang L."/>
            <person name="Yang H."/>
        </authorList>
    </citation>
    <scope>NUCLEOTIDE SEQUENCE [LARGE SCALE GENOMIC DNA]</scope>
    <source>
        <strain evidence="2 3">NBRC 110486</strain>
    </source>
</reference>
<evidence type="ECO:0000313" key="3">
    <source>
        <dbReference type="Proteomes" id="UP000244892"/>
    </source>
</evidence>
<keyword evidence="3" id="KW-1185">Reference proteome</keyword>
<sequence>MSKFLSGKATAKLGNVKVSFGGAGATSRLSGGPGTLGIGKGKQPEPEDDQTLEEHAAEVLTEAEAGFRDRARNETDRFFLATDTEYWFATCFQSRSQKDQFLAALREKFGLKDDGDKYIDGWMLAKALGIELDRVEVPYNTSSKLDKTWLGLAR</sequence>
<evidence type="ECO:0000256" key="1">
    <source>
        <dbReference type="SAM" id="MobiDB-lite"/>
    </source>
</evidence>
<dbReference type="KEGG" id="aon:DEH84_06960"/>
<gene>
    <name evidence="2" type="ORF">DEH84_06960</name>
</gene>
<dbReference type="Proteomes" id="UP000244892">
    <property type="component" value="Chromosome"/>
</dbReference>
<proteinExistence type="predicted"/>
<dbReference type="RefSeq" id="WP_109036000.1">
    <property type="nucleotide sequence ID" value="NZ_CP029210.1"/>
</dbReference>
<dbReference type="AlphaFoldDB" id="A0A2U8FQS8"/>
<organism evidence="2 3">
    <name type="scientific">Aquabacterium olei</name>
    <dbReference type="NCBI Taxonomy" id="1296669"/>
    <lineage>
        <taxon>Bacteria</taxon>
        <taxon>Pseudomonadati</taxon>
        <taxon>Pseudomonadota</taxon>
        <taxon>Betaproteobacteria</taxon>
        <taxon>Burkholderiales</taxon>
        <taxon>Aquabacterium</taxon>
    </lineage>
</organism>